<dbReference type="PROSITE" id="PS01124">
    <property type="entry name" value="HTH_ARAC_FAMILY_2"/>
    <property type="match status" value="1"/>
</dbReference>
<reference evidence="5" key="1">
    <citation type="submission" date="2022-07" db="EMBL/GenBank/DDBJ databases">
        <authorList>
            <person name="Jung M.-Y."/>
            <person name="Lee M."/>
        </authorList>
    </citation>
    <scope>NUCLEOTIDE SEQUENCE</scope>
    <source>
        <strain evidence="5">S8</strain>
    </source>
</reference>
<comment type="caution">
    <text evidence="5">The sequence shown here is derived from an EMBL/GenBank/DDBJ whole genome shotgun (WGS) entry which is preliminary data.</text>
</comment>
<dbReference type="PROSITE" id="PS00041">
    <property type="entry name" value="HTH_ARAC_FAMILY_1"/>
    <property type="match status" value="1"/>
</dbReference>
<feature type="domain" description="HTH araC/xylS-type" evidence="4">
    <location>
        <begin position="282"/>
        <end position="382"/>
    </location>
</feature>
<sequence>MFIKTSAIKKNKYFQSLKTNIKRKNSIVSVESIFKKEVASMTTYDLPIYLTALSGIATLIVSDNIHDTSSFRQFILHGTVKIYPGIYFNYLSVSSFCQIEVSRPNHSVFSSYSLNQPILMQEMEQNLLLSKIYTLYYQAKKAPYAYRNDQHPYCELTIVENGQLDTTVDGKRYHLKQNDVMLYQSNQLHSQYVNTESVTTYITIMFEMKTDDERFFNRTFHLNSRQLSQMENLIDLSNQNPSLYQTDALIANLKLFILSLLTVEDAPGKNRPQNSMKEKYDNEVFQKISDYIRANPNVQVTDIVNYFGLSRSSLQILFRRFTTYTPKAYIEEQRLKQAKLLIRESSYSLAEIANLVGYNSIQSFSRVFKNTYNLSPSQYAKQIYKGL</sequence>
<dbReference type="RefSeq" id="WP_256945928.1">
    <property type="nucleotide sequence ID" value="NZ_JANHNZ010000015.1"/>
</dbReference>
<name>A0ABT1WQP8_9LACT</name>
<dbReference type="PANTHER" id="PTHR43280:SF2">
    <property type="entry name" value="HTH-TYPE TRANSCRIPTIONAL REGULATOR EXSA"/>
    <property type="match status" value="1"/>
</dbReference>
<dbReference type="Gene3D" id="1.10.10.60">
    <property type="entry name" value="Homeodomain-like"/>
    <property type="match status" value="2"/>
</dbReference>
<dbReference type="Pfam" id="PF12833">
    <property type="entry name" value="HTH_18"/>
    <property type="match status" value="1"/>
</dbReference>
<evidence type="ECO:0000313" key="5">
    <source>
        <dbReference type="EMBL" id="MCQ9210818.1"/>
    </source>
</evidence>
<proteinExistence type="predicted"/>
<dbReference type="SUPFAM" id="SSF46689">
    <property type="entry name" value="Homeodomain-like"/>
    <property type="match status" value="1"/>
</dbReference>
<dbReference type="InterPro" id="IPR018062">
    <property type="entry name" value="HTH_AraC-typ_CS"/>
</dbReference>
<accession>A0ABT1WQP8</accession>
<dbReference type="InterPro" id="IPR020449">
    <property type="entry name" value="Tscrpt_reg_AraC-type_HTH"/>
</dbReference>
<protein>
    <submittedName>
        <fullName evidence="5">AraC family transcriptional regulator</fullName>
    </submittedName>
</protein>
<organism evidence="5 6">
    <name type="scientific">Granulicatella seriolae</name>
    <dbReference type="NCBI Taxonomy" id="2967226"/>
    <lineage>
        <taxon>Bacteria</taxon>
        <taxon>Bacillati</taxon>
        <taxon>Bacillota</taxon>
        <taxon>Bacilli</taxon>
        <taxon>Lactobacillales</taxon>
        <taxon>Carnobacteriaceae</taxon>
        <taxon>Granulicatella</taxon>
    </lineage>
</organism>
<reference evidence="5" key="2">
    <citation type="journal article" date="2023" name="Curr. Microbiol.">
        <title>Granulicatella seriolae sp. nov., a Novel Facultative Anaerobe Isolated from Yellowtail Marine Fish.</title>
        <authorList>
            <person name="Lee M."/>
            <person name="Choi Y.J."/>
            <person name="Farooq A."/>
            <person name="Jeong J.B."/>
            <person name="Jung M.Y."/>
        </authorList>
    </citation>
    <scope>NUCLEOTIDE SEQUENCE</scope>
    <source>
        <strain evidence="5">S8</strain>
    </source>
</reference>
<keyword evidence="1" id="KW-0805">Transcription regulation</keyword>
<dbReference type="InterPro" id="IPR018060">
    <property type="entry name" value="HTH_AraC"/>
</dbReference>
<keyword evidence="2" id="KW-0238">DNA-binding</keyword>
<dbReference type="SMART" id="SM00342">
    <property type="entry name" value="HTH_ARAC"/>
    <property type="match status" value="1"/>
</dbReference>
<keyword evidence="6" id="KW-1185">Reference proteome</keyword>
<dbReference type="InterPro" id="IPR003313">
    <property type="entry name" value="AraC-bd"/>
</dbReference>
<evidence type="ECO:0000256" key="2">
    <source>
        <dbReference type="ARBA" id="ARBA00023125"/>
    </source>
</evidence>
<dbReference type="InterPro" id="IPR037923">
    <property type="entry name" value="HTH-like"/>
</dbReference>
<dbReference type="Proteomes" id="UP001059480">
    <property type="component" value="Unassembled WGS sequence"/>
</dbReference>
<dbReference type="Pfam" id="PF02311">
    <property type="entry name" value="AraC_binding"/>
    <property type="match status" value="1"/>
</dbReference>
<evidence type="ECO:0000256" key="1">
    <source>
        <dbReference type="ARBA" id="ARBA00023015"/>
    </source>
</evidence>
<evidence type="ECO:0000259" key="4">
    <source>
        <dbReference type="PROSITE" id="PS01124"/>
    </source>
</evidence>
<dbReference type="InterPro" id="IPR014710">
    <property type="entry name" value="RmlC-like_jellyroll"/>
</dbReference>
<gene>
    <name evidence="5" type="ORF">NPA36_09690</name>
</gene>
<evidence type="ECO:0000313" key="6">
    <source>
        <dbReference type="Proteomes" id="UP001059480"/>
    </source>
</evidence>
<dbReference type="PANTHER" id="PTHR43280">
    <property type="entry name" value="ARAC-FAMILY TRANSCRIPTIONAL REGULATOR"/>
    <property type="match status" value="1"/>
</dbReference>
<dbReference type="EMBL" id="JANHNZ010000015">
    <property type="protein sequence ID" value="MCQ9210818.1"/>
    <property type="molecule type" value="Genomic_DNA"/>
</dbReference>
<evidence type="ECO:0000256" key="3">
    <source>
        <dbReference type="ARBA" id="ARBA00023163"/>
    </source>
</evidence>
<dbReference type="SUPFAM" id="SSF51215">
    <property type="entry name" value="Regulatory protein AraC"/>
    <property type="match status" value="1"/>
</dbReference>
<dbReference type="PRINTS" id="PR00032">
    <property type="entry name" value="HTHARAC"/>
</dbReference>
<dbReference type="InterPro" id="IPR009057">
    <property type="entry name" value="Homeodomain-like_sf"/>
</dbReference>
<keyword evidence="3" id="KW-0804">Transcription</keyword>
<dbReference type="Gene3D" id="2.60.120.10">
    <property type="entry name" value="Jelly Rolls"/>
    <property type="match status" value="1"/>
</dbReference>
<reference evidence="5" key="3">
    <citation type="journal article" date="2023" name="Microbiol. Resour. Announc.">
        <title>Draft Genome Sequence of Granulicatella sp. Strain S8, Isolated from a Marine Fish, Seriola quinqueradiata.</title>
        <authorList>
            <person name="Lee M."/>
            <person name="Farooq A."/>
            <person name="Jeong J.B."/>
            <person name="Jung M.Y."/>
        </authorList>
    </citation>
    <scope>NUCLEOTIDE SEQUENCE</scope>
    <source>
        <strain evidence="5">S8</strain>
    </source>
</reference>